<name>A0A9D2QKS6_9FIRM</name>
<reference evidence="3" key="1">
    <citation type="journal article" date="2021" name="PeerJ">
        <title>Extensive microbial diversity within the chicken gut microbiome revealed by metagenomics and culture.</title>
        <authorList>
            <person name="Gilroy R."/>
            <person name="Ravi A."/>
            <person name="Getino M."/>
            <person name="Pursley I."/>
            <person name="Horton D.L."/>
            <person name="Alikhan N.F."/>
            <person name="Baker D."/>
            <person name="Gharbi K."/>
            <person name="Hall N."/>
            <person name="Watson M."/>
            <person name="Adriaenssens E.M."/>
            <person name="Foster-Nyarko E."/>
            <person name="Jarju S."/>
            <person name="Secka A."/>
            <person name="Antonio M."/>
            <person name="Oren A."/>
            <person name="Chaudhuri R.R."/>
            <person name="La Ragione R."/>
            <person name="Hildebrand F."/>
            <person name="Pallen M.J."/>
        </authorList>
    </citation>
    <scope>NUCLEOTIDE SEQUENCE</scope>
    <source>
        <strain evidence="3">ChiBcec1-1630</strain>
    </source>
</reference>
<dbReference type="InterPro" id="IPR036264">
    <property type="entry name" value="Bact_exopeptidase_dim_dom"/>
</dbReference>
<dbReference type="GO" id="GO:0071713">
    <property type="term" value="F:para-aminobenzoyl-glutamate hydrolase activity"/>
    <property type="evidence" value="ECO:0007669"/>
    <property type="project" value="TreeGrafter"/>
</dbReference>
<protein>
    <recommendedName>
        <fullName evidence="1">Peptidase M20 domain-containing protein 2</fullName>
    </recommendedName>
</protein>
<dbReference type="PIRSF" id="PIRSF037226">
    <property type="entry name" value="Amidohydrolase_ACY1L2_prd"/>
    <property type="match status" value="1"/>
</dbReference>
<gene>
    <name evidence="3" type="ORF">H9926_07900</name>
</gene>
<dbReference type="PANTHER" id="PTHR30575">
    <property type="entry name" value="PEPTIDASE M20"/>
    <property type="match status" value="1"/>
</dbReference>
<dbReference type="GO" id="GO:0016805">
    <property type="term" value="F:dipeptidase activity"/>
    <property type="evidence" value="ECO:0007669"/>
    <property type="project" value="InterPro"/>
</dbReference>
<dbReference type="EMBL" id="DWVS01000198">
    <property type="protein sequence ID" value="HJC87919.1"/>
    <property type="molecule type" value="Genomic_DNA"/>
</dbReference>
<proteinExistence type="inferred from homology"/>
<dbReference type="InterPro" id="IPR002933">
    <property type="entry name" value="Peptidase_M20"/>
</dbReference>
<dbReference type="Pfam" id="PF07687">
    <property type="entry name" value="M20_dimer"/>
    <property type="match status" value="1"/>
</dbReference>
<reference evidence="3" key="2">
    <citation type="submission" date="2021-04" db="EMBL/GenBank/DDBJ databases">
        <authorList>
            <person name="Gilroy R."/>
        </authorList>
    </citation>
    <scope>NUCLEOTIDE SEQUENCE</scope>
    <source>
        <strain evidence="3">ChiBcec1-1630</strain>
    </source>
</reference>
<dbReference type="Proteomes" id="UP000823922">
    <property type="component" value="Unassembled WGS sequence"/>
</dbReference>
<dbReference type="GO" id="GO:0005737">
    <property type="term" value="C:cytoplasm"/>
    <property type="evidence" value="ECO:0007669"/>
    <property type="project" value="TreeGrafter"/>
</dbReference>
<dbReference type="GO" id="GO:0046657">
    <property type="term" value="P:folic acid catabolic process"/>
    <property type="evidence" value="ECO:0007669"/>
    <property type="project" value="TreeGrafter"/>
</dbReference>
<evidence type="ECO:0000259" key="2">
    <source>
        <dbReference type="Pfam" id="PF07687"/>
    </source>
</evidence>
<dbReference type="FunFam" id="3.30.70.360:FF:000004">
    <property type="entry name" value="Peptidase M20 domain-containing protein 2"/>
    <property type="match status" value="1"/>
</dbReference>
<dbReference type="SUPFAM" id="SSF55031">
    <property type="entry name" value="Bacterial exopeptidase dimerisation domain"/>
    <property type="match status" value="1"/>
</dbReference>
<evidence type="ECO:0000313" key="3">
    <source>
        <dbReference type="EMBL" id="HJC87919.1"/>
    </source>
</evidence>
<comment type="caution">
    <text evidence="3">The sequence shown here is derived from an EMBL/GenBank/DDBJ whole genome shotgun (WGS) entry which is preliminary data.</text>
</comment>
<dbReference type="PANTHER" id="PTHR30575:SF0">
    <property type="entry name" value="XAA-ARG DIPEPTIDASE"/>
    <property type="match status" value="1"/>
</dbReference>
<evidence type="ECO:0000313" key="4">
    <source>
        <dbReference type="Proteomes" id="UP000823922"/>
    </source>
</evidence>
<dbReference type="Pfam" id="PF01546">
    <property type="entry name" value="Peptidase_M20"/>
    <property type="match status" value="1"/>
</dbReference>
<comment type="similarity">
    <text evidence="1">Belongs to the peptidase M20A family.</text>
</comment>
<accession>A0A9D2QKS6</accession>
<dbReference type="AlphaFoldDB" id="A0A9D2QKS6"/>
<dbReference type="InterPro" id="IPR017144">
    <property type="entry name" value="Xaa-Arg_dipeptidase"/>
</dbReference>
<dbReference type="Gene3D" id="3.40.630.10">
    <property type="entry name" value="Zn peptidases"/>
    <property type="match status" value="1"/>
</dbReference>
<dbReference type="InterPro" id="IPR017439">
    <property type="entry name" value="Amidohydrolase"/>
</dbReference>
<dbReference type="NCBIfam" id="TIGR01891">
    <property type="entry name" value="amidohydrolases"/>
    <property type="match status" value="1"/>
</dbReference>
<organism evidence="3 4">
    <name type="scientific">Candidatus Eisenbergiella intestinigallinarum</name>
    <dbReference type="NCBI Taxonomy" id="2838549"/>
    <lineage>
        <taxon>Bacteria</taxon>
        <taxon>Bacillati</taxon>
        <taxon>Bacillota</taxon>
        <taxon>Clostridia</taxon>
        <taxon>Lachnospirales</taxon>
        <taxon>Lachnospiraceae</taxon>
        <taxon>Eisenbergiella</taxon>
    </lineage>
</organism>
<dbReference type="InterPro" id="IPR011650">
    <property type="entry name" value="Peptidase_M20_dimer"/>
</dbReference>
<dbReference type="Gene3D" id="3.30.70.360">
    <property type="match status" value="1"/>
</dbReference>
<dbReference type="InterPro" id="IPR052030">
    <property type="entry name" value="Peptidase_M20/M20A_hydrolases"/>
</dbReference>
<feature type="domain" description="Peptidase M20 dimerisation" evidence="2">
    <location>
        <begin position="166"/>
        <end position="257"/>
    </location>
</feature>
<sequence>MKEKIRQYVNQIGPKLEALSDRIYDLAEISCQEFQSCRLLEDYLKENGFQVEHGVGGMETAFRAVYEQGEGGPSFGLLAEYDALSMGHGCGHQMQGPAIIGAALCIRELAGDRPYKIVVYGTPAEESLGGKIIMQENGCFQDIDIALMMHAAPETCVDIKTMALENFRVTFYGKEAHAAMNPEQGRSALDAILLSFHGIELLREHVLDDTRMHYTVLDAGGPTNVVPGKATAEYTLRSYNTSYLAQVVERFKKIIEGAALMTETTFTMERDPAYSAKIPCLKLNGLIMDNAKAFDAPNIAPPREKTGSTDFGNVMYEVPGSCIRLSFVPVGTPAHSQAYLDAGKSEAAHRAVRLSAEILSGTCLDILETPELMAEIKEDFAQRKEQMGRTV</sequence>
<dbReference type="SUPFAM" id="SSF53187">
    <property type="entry name" value="Zn-dependent exopeptidases"/>
    <property type="match status" value="1"/>
</dbReference>
<evidence type="ECO:0000256" key="1">
    <source>
        <dbReference type="PIRNR" id="PIRNR037226"/>
    </source>
</evidence>